<sequence length="300" mass="32690">MPACVSSRGAFEPVLQRKADRVPRTVNPSRAPAHEAEWLQEVSSKLDRLVKAGRVEVDADHRCEAPGVIPHGHCSSCGLGHSESLETADTEIPGAGAHVTTSKDALRLNAADEVVRPSLSEVVAGFCSQDAAVDVENCRDIYEYHKMYTKFIQCTRDEIGGSRYDPHMNPVGHLAAVRHGLAQLGLEDCLRQRMKALAECNEIPDVNELFDAADFILLQADNALTEFVYSRPCGRNLSEKGVPFEFGEAQRKAEDHYKLAMIKCYSEGWEVRPAKFTSVVVDADASLVTGGSSSKEGGSC</sequence>
<evidence type="ECO:0000313" key="1">
    <source>
        <dbReference type="EMBL" id="KAJ7648063.1"/>
    </source>
</evidence>
<name>A0AAD7G0S0_9AGAR</name>
<protein>
    <submittedName>
        <fullName evidence="1">Uncharacterized protein</fullName>
    </submittedName>
</protein>
<dbReference type="AlphaFoldDB" id="A0AAD7G0S0"/>
<comment type="caution">
    <text evidence="1">The sequence shown here is derived from an EMBL/GenBank/DDBJ whole genome shotgun (WGS) entry which is preliminary data.</text>
</comment>
<reference evidence="1" key="1">
    <citation type="submission" date="2023-03" db="EMBL/GenBank/DDBJ databases">
        <title>Massive genome expansion in bonnet fungi (Mycena s.s.) driven by repeated elements and novel gene families across ecological guilds.</title>
        <authorList>
            <consortium name="Lawrence Berkeley National Laboratory"/>
            <person name="Harder C.B."/>
            <person name="Miyauchi S."/>
            <person name="Viragh M."/>
            <person name="Kuo A."/>
            <person name="Thoen E."/>
            <person name="Andreopoulos B."/>
            <person name="Lu D."/>
            <person name="Skrede I."/>
            <person name="Drula E."/>
            <person name="Henrissat B."/>
            <person name="Morin E."/>
            <person name="Kohler A."/>
            <person name="Barry K."/>
            <person name="LaButti K."/>
            <person name="Morin E."/>
            <person name="Salamov A."/>
            <person name="Lipzen A."/>
            <person name="Mereny Z."/>
            <person name="Hegedus B."/>
            <person name="Baldrian P."/>
            <person name="Stursova M."/>
            <person name="Weitz H."/>
            <person name="Taylor A."/>
            <person name="Grigoriev I.V."/>
            <person name="Nagy L.G."/>
            <person name="Martin F."/>
            <person name="Kauserud H."/>
        </authorList>
    </citation>
    <scope>NUCLEOTIDE SEQUENCE</scope>
    <source>
        <strain evidence="1">9284</strain>
    </source>
</reference>
<dbReference type="EMBL" id="JARKIF010000002">
    <property type="protein sequence ID" value="KAJ7648063.1"/>
    <property type="molecule type" value="Genomic_DNA"/>
</dbReference>
<organism evidence="1 2">
    <name type="scientific">Roridomyces roridus</name>
    <dbReference type="NCBI Taxonomy" id="1738132"/>
    <lineage>
        <taxon>Eukaryota</taxon>
        <taxon>Fungi</taxon>
        <taxon>Dikarya</taxon>
        <taxon>Basidiomycota</taxon>
        <taxon>Agaricomycotina</taxon>
        <taxon>Agaricomycetes</taxon>
        <taxon>Agaricomycetidae</taxon>
        <taxon>Agaricales</taxon>
        <taxon>Marasmiineae</taxon>
        <taxon>Mycenaceae</taxon>
        <taxon>Roridomyces</taxon>
    </lineage>
</organism>
<gene>
    <name evidence="1" type="ORF">FB45DRAFT_998901</name>
</gene>
<accession>A0AAD7G0S0</accession>
<dbReference type="Proteomes" id="UP001221142">
    <property type="component" value="Unassembled WGS sequence"/>
</dbReference>
<evidence type="ECO:0000313" key="2">
    <source>
        <dbReference type="Proteomes" id="UP001221142"/>
    </source>
</evidence>
<proteinExistence type="predicted"/>
<keyword evidence="2" id="KW-1185">Reference proteome</keyword>